<reference evidence="1" key="1">
    <citation type="submission" date="2021-05" db="EMBL/GenBank/DDBJ databases">
        <title>An isolated secondary fermenter in methanogenic hydrocarbon-degrading communities.</title>
        <authorList>
            <person name="Liu Y.-F."/>
            <person name="Liu Z.-l."/>
        </authorList>
    </citation>
    <scope>NUCLEOTIDE SEQUENCE</scope>
    <source>
        <strain evidence="1">L-13</strain>
    </source>
</reference>
<name>A0ACD1DXP2_9BACT</name>
<protein>
    <submittedName>
        <fullName evidence="1">Uncharacterized protein</fullName>
    </submittedName>
</protein>
<accession>A0ACD1DXP2</accession>
<evidence type="ECO:0000313" key="1">
    <source>
        <dbReference type="EMBL" id="QVL37027.1"/>
    </source>
</evidence>
<evidence type="ECO:0000313" key="2">
    <source>
        <dbReference type="Proteomes" id="UP000682204"/>
    </source>
</evidence>
<sequence>MLDVDICNQALYRLGVVNPITSLDEDSTEAAILRSHYAPSRDALLSAFPWPWARRVVALARLAGEDHPVWRYAYAYPPLCLRILELFNAYAPERVDVLDCQAFLADEVRLTRQGEQGLPVNYEITSGTLGKRILTNLADARCTYIHRIEDPLLWSSLFQQALAARLASDVCLPVTGSDSRLGNLQELAQRAYYAAIGAEASETRESRRRRNRYVKARR</sequence>
<dbReference type="Proteomes" id="UP000682204">
    <property type="component" value="Chromosome"/>
</dbReference>
<proteinExistence type="predicted"/>
<dbReference type="EMBL" id="CP074691">
    <property type="protein sequence ID" value="QVL37027.1"/>
    <property type="molecule type" value="Genomic_DNA"/>
</dbReference>
<gene>
    <name evidence="1" type="ORF">KIH16_04460</name>
</gene>
<keyword evidence="2" id="KW-1185">Reference proteome</keyword>
<organism evidence="1 2">
    <name type="scientific">Aminirod propionatiphilus</name>
    <dbReference type="NCBI Taxonomy" id="3415223"/>
    <lineage>
        <taxon>Bacteria</taxon>
        <taxon>Thermotogati</taxon>
        <taxon>Synergistota</taxon>
        <taxon>Synergistia</taxon>
        <taxon>Synergistales</taxon>
        <taxon>Aminiphilaceae</taxon>
        <taxon>Aminirod</taxon>
    </lineage>
</organism>